<dbReference type="AlphaFoldDB" id="A0A381YBV3"/>
<organism evidence="2">
    <name type="scientific">marine metagenome</name>
    <dbReference type="NCBI Taxonomy" id="408172"/>
    <lineage>
        <taxon>unclassified sequences</taxon>
        <taxon>metagenomes</taxon>
        <taxon>ecological metagenomes</taxon>
    </lineage>
</organism>
<gene>
    <name evidence="2" type="ORF">METZ01_LOCUS126946</name>
</gene>
<keyword evidence="1" id="KW-0472">Membrane</keyword>
<reference evidence="2" key="1">
    <citation type="submission" date="2018-05" db="EMBL/GenBank/DDBJ databases">
        <authorList>
            <person name="Lanie J.A."/>
            <person name="Ng W.-L."/>
            <person name="Kazmierczak K.M."/>
            <person name="Andrzejewski T.M."/>
            <person name="Davidsen T.M."/>
            <person name="Wayne K.J."/>
            <person name="Tettelin H."/>
            <person name="Glass J.I."/>
            <person name="Rusch D."/>
            <person name="Podicherti R."/>
            <person name="Tsui H.-C.T."/>
            <person name="Winkler M.E."/>
        </authorList>
    </citation>
    <scope>NUCLEOTIDE SEQUENCE</scope>
</reference>
<name>A0A381YBV3_9ZZZZ</name>
<accession>A0A381YBV3</accession>
<feature type="transmembrane region" description="Helical" evidence="1">
    <location>
        <begin position="10"/>
        <end position="26"/>
    </location>
</feature>
<proteinExistence type="predicted"/>
<keyword evidence="1" id="KW-1133">Transmembrane helix</keyword>
<keyword evidence="1" id="KW-0812">Transmembrane</keyword>
<feature type="non-terminal residue" evidence="2">
    <location>
        <position position="1"/>
    </location>
</feature>
<protein>
    <submittedName>
        <fullName evidence="2">Uncharacterized protein</fullName>
    </submittedName>
</protein>
<evidence type="ECO:0000256" key="1">
    <source>
        <dbReference type="SAM" id="Phobius"/>
    </source>
</evidence>
<dbReference type="EMBL" id="UINC01017777">
    <property type="protein sequence ID" value="SVA74092.1"/>
    <property type="molecule type" value="Genomic_DNA"/>
</dbReference>
<sequence>KHTARGSHRWAFWLEGIIIGVLIGLII</sequence>
<evidence type="ECO:0000313" key="2">
    <source>
        <dbReference type="EMBL" id="SVA74092.1"/>
    </source>
</evidence>